<accession>A0A5X8Y062</accession>
<dbReference type="AlphaFoldDB" id="A0A5X8Y062"/>
<dbReference type="EMBL" id="AAHYLK010000027">
    <property type="protein sequence ID" value="ECB7108588.1"/>
    <property type="molecule type" value="Genomic_DNA"/>
</dbReference>
<gene>
    <name evidence="2" type="ORF">E1A34_21420</name>
    <name evidence="1" type="ORF">EVG73_24840</name>
</gene>
<dbReference type="Pfam" id="PF09143">
    <property type="entry name" value="AvrPphF-ORF-2"/>
    <property type="match status" value="1"/>
</dbReference>
<dbReference type="SUPFAM" id="SSF56399">
    <property type="entry name" value="ADP-ribosylation"/>
    <property type="match status" value="1"/>
</dbReference>
<name>A0A5X8Y062_SALNE</name>
<reference evidence="1" key="1">
    <citation type="submission" date="2019-01" db="EMBL/GenBank/DDBJ databases">
        <authorList>
            <person name="Ashton P.M."/>
            <person name="Dallman T."/>
            <person name="Nair S."/>
            <person name="De Pinna E."/>
            <person name="Peters T."/>
            <person name="Grant K."/>
        </authorList>
    </citation>
    <scope>NUCLEOTIDE SEQUENCE</scope>
    <source>
        <strain evidence="2">271153</strain>
        <strain evidence="1">500372</strain>
    </source>
</reference>
<protein>
    <submittedName>
        <fullName evidence="1">Uncharacterized protein</fullName>
    </submittedName>
</protein>
<dbReference type="EMBL" id="AAHWTY010000117">
    <property type="protein sequence ID" value="ECB1915562.1"/>
    <property type="molecule type" value="Genomic_DNA"/>
</dbReference>
<dbReference type="InterPro" id="IPR015226">
    <property type="entry name" value="T3_effector_HopF2"/>
</dbReference>
<comment type="caution">
    <text evidence="1">The sequence shown here is derived from an EMBL/GenBank/DDBJ whole genome shotgun (WGS) entry which is preliminary data.</text>
</comment>
<organism evidence="1">
    <name type="scientific">Salmonella newport</name>
    <dbReference type="NCBI Taxonomy" id="108619"/>
    <lineage>
        <taxon>Bacteria</taxon>
        <taxon>Pseudomonadati</taxon>
        <taxon>Pseudomonadota</taxon>
        <taxon>Gammaproteobacteria</taxon>
        <taxon>Enterobacterales</taxon>
        <taxon>Enterobacteriaceae</taxon>
        <taxon>Salmonella</taxon>
    </lineage>
</organism>
<proteinExistence type="predicted"/>
<evidence type="ECO:0000313" key="1">
    <source>
        <dbReference type="EMBL" id="ECB1915562.1"/>
    </source>
</evidence>
<dbReference type="Proteomes" id="UP000839827">
    <property type="component" value="Unassembled WGS sequence"/>
</dbReference>
<sequence length="198" mass="21750">MFCRNDPKRKAFSAKASRLSQNAVDIKLAEIPFGENYVPILGGALFSSLEQGGTTAHIMAIRGITADTYLVRSVSSDFVDINTLTLSGHTNPVAKIMDPYDLVPNPYIPGLMIPRSKNAKDLGLACLNVVHTDYNISLQRAKRMVSGYKTDNSDIVIVFQIRDVLKAEGKIYLDISSSLENVLVIGIPHNAKIKFKII</sequence>
<evidence type="ECO:0000313" key="2">
    <source>
        <dbReference type="EMBL" id="ECB7108588.1"/>
    </source>
</evidence>